<keyword evidence="2" id="KW-1003">Cell membrane</keyword>
<feature type="transmembrane region" description="Helical" evidence="9">
    <location>
        <begin position="245"/>
        <end position="265"/>
    </location>
</feature>
<dbReference type="InterPro" id="IPR000276">
    <property type="entry name" value="GPCR_Rhodpsn"/>
</dbReference>
<dbReference type="PANTHER" id="PTHR10489:SF671">
    <property type="entry name" value="C-X-C CHEMOKINE RECEPTOR TYPE 3"/>
    <property type="match status" value="1"/>
</dbReference>
<proteinExistence type="predicted"/>
<dbReference type="GO" id="GO:0007204">
    <property type="term" value="P:positive regulation of cytosolic calcium ion concentration"/>
    <property type="evidence" value="ECO:0007669"/>
    <property type="project" value="TreeGrafter"/>
</dbReference>
<protein>
    <submittedName>
        <fullName evidence="11">Chemokine (C-X-C motif) receptor 3, tandem duplicate 1</fullName>
    </submittedName>
</protein>
<reference evidence="11" key="2">
    <citation type="submission" date="2025-09" db="UniProtKB">
        <authorList>
            <consortium name="Ensembl"/>
        </authorList>
    </citation>
    <scope>IDENTIFICATION</scope>
</reference>
<dbReference type="Ensembl" id="ENSCVAT00000005395.1">
    <property type="protein sequence ID" value="ENSCVAP00000006202.1"/>
    <property type="gene ID" value="ENSCVAG00000007703.1"/>
</dbReference>
<dbReference type="STRING" id="28743.ENSCVAP00000006202"/>
<dbReference type="InterPro" id="IPR050119">
    <property type="entry name" value="CCR1-9-like"/>
</dbReference>
<feature type="transmembrane region" description="Helical" evidence="9">
    <location>
        <begin position="151"/>
        <end position="169"/>
    </location>
</feature>
<evidence type="ECO:0000256" key="6">
    <source>
        <dbReference type="ARBA" id="ARBA00023136"/>
    </source>
</evidence>
<dbReference type="Gene3D" id="1.20.1070.10">
    <property type="entry name" value="Rhodopsin 7-helix transmembrane proteins"/>
    <property type="match status" value="1"/>
</dbReference>
<feature type="transmembrane region" description="Helical" evidence="9">
    <location>
        <begin position="300"/>
        <end position="320"/>
    </location>
</feature>
<feature type="transmembrane region" description="Helical" evidence="9">
    <location>
        <begin position="113"/>
        <end position="139"/>
    </location>
</feature>
<dbReference type="PRINTS" id="PR00657">
    <property type="entry name" value="CCCHEMOKINER"/>
</dbReference>
<evidence type="ECO:0000256" key="1">
    <source>
        <dbReference type="ARBA" id="ARBA00004651"/>
    </source>
</evidence>
<dbReference type="GO" id="GO:0016493">
    <property type="term" value="F:C-C chemokine receptor activity"/>
    <property type="evidence" value="ECO:0007669"/>
    <property type="project" value="TreeGrafter"/>
</dbReference>
<evidence type="ECO:0000256" key="5">
    <source>
        <dbReference type="ARBA" id="ARBA00023040"/>
    </source>
</evidence>
<dbReference type="InterPro" id="IPR000355">
    <property type="entry name" value="Chemokine_rcpt"/>
</dbReference>
<dbReference type="Proteomes" id="UP000265020">
    <property type="component" value="Unassembled WGS sequence"/>
</dbReference>
<dbReference type="InterPro" id="IPR017452">
    <property type="entry name" value="GPCR_Rhodpsn_7TM"/>
</dbReference>
<dbReference type="GO" id="GO:0009897">
    <property type="term" value="C:external side of plasma membrane"/>
    <property type="evidence" value="ECO:0007669"/>
    <property type="project" value="TreeGrafter"/>
</dbReference>
<evidence type="ECO:0000313" key="12">
    <source>
        <dbReference type="Proteomes" id="UP000265020"/>
    </source>
</evidence>
<keyword evidence="6 9" id="KW-0472">Membrane</keyword>
<organism evidence="11 12">
    <name type="scientific">Cyprinodon variegatus</name>
    <name type="common">Sheepshead minnow</name>
    <dbReference type="NCBI Taxonomy" id="28743"/>
    <lineage>
        <taxon>Eukaryota</taxon>
        <taxon>Metazoa</taxon>
        <taxon>Chordata</taxon>
        <taxon>Craniata</taxon>
        <taxon>Vertebrata</taxon>
        <taxon>Euteleostomi</taxon>
        <taxon>Actinopterygii</taxon>
        <taxon>Neopterygii</taxon>
        <taxon>Teleostei</taxon>
        <taxon>Neoteleostei</taxon>
        <taxon>Acanthomorphata</taxon>
        <taxon>Ovalentaria</taxon>
        <taxon>Atherinomorphae</taxon>
        <taxon>Cyprinodontiformes</taxon>
        <taxon>Cyprinodontidae</taxon>
        <taxon>Cyprinodon</taxon>
    </lineage>
</organism>
<evidence type="ECO:0000256" key="4">
    <source>
        <dbReference type="ARBA" id="ARBA00022989"/>
    </source>
</evidence>
<dbReference type="GO" id="GO:0019957">
    <property type="term" value="F:C-C chemokine binding"/>
    <property type="evidence" value="ECO:0007669"/>
    <property type="project" value="TreeGrafter"/>
</dbReference>
<feature type="transmembrane region" description="Helical" evidence="9">
    <location>
        <begin position="37"/>
        <end position="62"/>
    </location>
</feature>
<dbReference type="SUPFAM" id="SSF81321">
    <property type="entry name" value="Family A G protein-coupled receptor-like"/>
    <property type="match status" value="1"/>
</dbReference>
<evidence type="ECO:0000256" key="9">
    <source>
        <dbReference type="SAM" id="Phobius"/>
    </source>
</evidence>
<dbReference type="GO" id="GO:0019722">
    <property type="term" value="P:calcium-mediated signaling"/>
    <property type="evidence" value="ECO:0007669"/>
    <property type="project" value="TreeGrafter"/>
</dbReference>
<dbReference type="PANTHER" id="PTHR10489">
    <property type="entry name" value="CELL ADHESION MOLECULE"/>
    <property type="match status" value="1"/>
</dbReference>
<sequence>FFLQDLTDELFLNDTFSDYPDYEDVFDLSWGVNFKPVFIAVMLSVVFVVGILANALLLKVLLKSRKTWRVTDTFILQLAVANVMLLATLPLWAAQYASVGGWVFGTLMCKTTVGVFMINFYCGIFLMLCISVVYCLSIVRSAERFMQRNPWVVHACCVGVWIFSLLLSIPDWISLEVAIDDRKNRRECLRQFSKFGNGTEEMMILLKWLHPIVGFLLPSVVLILCFSCILLQLWCSSPSPQKQQAFKTITALSLLFFLCQAPFYITLMWEKCNQNTMVEKASECINFLDKALTITSTLGYFHWVLNPILFEYNIVLITFISV</sequence>
<accession>A0A3Q2CLM8</accession>
<reference evidence="11" key="1">
    <citation type="submission" date="2025-08" db="UniProtKB">
        <authorList>
            <consortium name="Ensembl"/>
        </authorList>
    </citation>
    <scope>IDENTIFICATION</scope>
</reference>
<feature type="transmembrane region" description="Helical" evidence="9">
    <location>
        <begin position="212"/>
        <end position="233"/>
    </location>
</feature>
<dbReference type="GO" id="GO:0060326">
    <property type="term" value="P:cell chemotaxis"/>
    <property type="evidence" value="ECO:0007669"/>
    <property type="project" value="TreeGrafter"/>
</dbReference>
<comment type="subcellular location">
    <subcellularLocation>
        <location evidence="1">Cell membrane</location>
        <topology evidence="1">Multi-pass membrane protein</topology>
    </subcellularLocation>
</comment>
<dbReference type="GeneTree" id="ENSGT01050000244848"/>
<keyword evidence="3 9" id="KW-0812">Transmembrane</keyword>
<name>A0A3Q2CLM8_CYPVA</name>
<keyword evidence="8" id="KW-0807">Transducer</keyword>
<dbReference type="PROSITE" id="PS50262">
    <property type="entry name" value="G_PROTEIN_RECEP_F1_2"/>
    <property type="match status" value="1"/>
</dbReference>
<feature type="transmembrane region" description="Helical" evidence="9">
    <location>
        <begin position="74"/>
        <end position="93"/>
    </location>
</feature>
<evidence type="ECO:0000256" key="2">
    <source>
        <dbReference type="ARBA" id="ARBA00022475"/>
    </source>
</evidence>
<dbReference type="GO" id="GO:0006955">
    <property type="term" value="P:immune response"/>
    <property type="evidence" value="ECO:0007669"/>
    <property type="project" value="TreeGrafter"/>
</dbReference>
<evidence type="ECO:0000256" key="3">
    <source>
        <dbReference type="ARBA" id="ARBA00022692"/>
    </source>
</evidence>
<keyword evidence="5" id="KW-0297">G-protein coupled receptor</keyword>
<evidence type="ECO:0000313" key="11">
    <source>
        <dbReference type="Ensembl" id="ENSCVAP00000006202.1"/>
    </source>
</evidence>
<evidence type="ECO:0000259" key="10">
    <source>
        <dbReference type="PROSITE" id="PS50262"/>
    </source>
</evidence>
<dbReference type="Pfam" id="PF00001">
    <property type="entry name" value="7tm_1"/>
    <property type="match status" value="1"/>
</dbReference>
<keyword evidence="4 9" id="KW-1133">Transmembrane helix</keyword>
<keyword evidence="7" id="KW-0675">Receptor</keyword>
<evidence type="ECO:0000256" key="7">
    <source>
        <dbReference type="ARBA" id="ARBA00023170"/>
    </source>
</evidence>
<feature type="domain" description="G-protein coupled receptors family 1 profile" evidence="10">
    <location>
        <begin position="53"/>
        <end position="310"/>
    </location>
</feature>
<dbReference type="PRINTS" id="PR00237">
    <property type="entry name" value="GPCRRHODOPSN"/>
</dbReference>
<keyword evidence="12" id="KW-1185">Reference proteome</keyword>
<dbReference type="AlphaFoldDB" id="A0A3Q2CLM8"/>
<evidence type="ECO:0000256" key="8">
    <source>
        <dbReference type="ARBA" id="ARBA00023224"/>
    </source>
</evidence>